<dbReference type="Gene3D" id="2.30.33.40">
    <property type="entry name" value="GroES chaperonin"/>
    <property type="match status" value="1"/>
</dbReference>
<evidence type="ECO:0000313" key="2">
    <source>
        <dbReference type="EMBL" id="QJA58483.1"/>
    </source>
</evidence>
<dbReference type="Pfam" id="PF00166">
    <property type="entry name" value="Cpn10"/>
    <property type="match status" value="1"/>
</dbReference>
<proteinExistence type="predicted"/>
<organism evidence="2">
    <name type="scientific">viral metagenome</name>
    <dbReference type="NCBI Taxonomy" id="1070528"/>
    <lineage>
        <taxon>unclassified sequences</taxon>
        <taxon>metagenomes</taxon>
        <taxon>organismal metagenomes</taxon>
    </lineage>
</organism>
<dbReference type="AlphaFoldDB" id="A0A6M3IM36"/>
<name>A0A6M3IM36_9ZZZZ</name>
<dbReference type="InterPro" id="IPR011032">
    <property type="entry name" value="GroES-like_sf"/>
</dbReference>
<dbReference type="InterPro" id="IPR020818">
    <property type="entry name" value="Chaperonin_GroES"/>
</dbReference>
<protein>
    <submittedName>
        <fullName evidence="2">Putative chaperonin</fullName>
    </submittedName>
</protein>
<dbReference type="CDD" id="cd00320">
    <property type="entry name" value="cpn10"/>
    <property type="match status" value="1"/>
</dbReference>
<gene>
    <name evidence="2" type="ORF">MM415B01444_0005</name>
</gene>
<sequence length="84" mass="9350">MKIKPTSDFVFLSIEEKKDKGGIIAPDITKGNQPIGVVEAVGPDVRVIKIGDRVIFNAFILKEMIVENNKVHILKEKDIFGCLK</sequence>
<dbReference type="SUPFAM" id="SSF50129">
    <property type="entry name" value="GroES-like"/>
    <property type="match status" value="1"/>
</dbReference>
<dbReference type="GO" id="GO:0044183">
    <property type="term" value="F:protein folding chaperone"/>
    <property type="evidence" value="ECO:0007669"/>
    <property type="project" value="InterPro"/>
</dbReference>
<dbReference type="GO" id="GO:0005524">
    <property type="term" value="F:ATP binding"/>
    <property type="evidence" value="ECO:0007669"/>
    <property type="project" value="InterPro"/>
</dbReference>
<keyword evidence="1" id="KW-0143">Chaperone</keyword>
<dbReference type="InterPro" id="IPR037124">
    <property type="entry name" value="Chaperonin_GroES_sf"/>
</dbReference>
<dbReference type="EMBL" id="MT141326">
    <property type="protein sequence ID" value="QJA58483.1"/>
    <property type="molecule type" value="Genomic_DNA"/>
</dbReference>
<accession>A0A6M3IM36</accession>
<evidence type="ECO:0000256" key="1">
    <source>
        <dbReference type="ARBA" id="ARBA00023186"/>
    </source>
</evidence>
<reference evidence="2" key="1">
    <citation type="submission" date="2020-03" db="EMBL/GenBank/DDBJ databases">
        <title>The deep terrestrial virosphere.</title>
        <authorList>
            <person name="Holmfeldt K."/>
            <person name="Nilsson E."/>
            <person name="Simone D."/>
            <person name="Lopez-Fernandez M."/>
            <person name="Wu X."/>
            <person name="de Brujin I."/>
            <person name="Lundin D."/>
            <person name="Andersson A."/>
            <person name="Bertilsson S."/>
            <person name="Dopson M."/>
        </authorList>
    </citation>
    <scope>NUCLEOTIDE SEQUENCE</scope>
    <source>
        <strain evidence="2">MM415B01444</strain>
    </source>
</reference>
<dbReference type="PRINTS" id="PR00297">
    <property type="entry name" value="CHAPERONIN10"/>
</dbReference>
<dbReference type="SMART" id="SM00883">
    <property type="entry name" value="Cpn10"/>
    <property type="match status" value="1"/>
</dbReference>